<dbReference type="OrthoDB" id="557705at2"/>
<protein>
    <submittedName>
        <fullName evidence="2">BLUF domain-containing protein</fullName>
    </submittedName>
</protein>
<proteinExistence type="predicted"/>
<comment type="caution">
    <text evidence="2">The sequence shown here is derived from an EMBL/GenBank/DDBJ whole genome shotgun (WGS) entry which is preliminary data.</text>
</comment>
<dbReference type="SMART" id="SM01034">
    <property type="entry name" value="BLUF"/>
    <property type="match status" value="1"/>
</dbReference>
<organism evidence="2 3">
    <name type="scientific">Corticibacter populi</name>
    <dbReference type="NCBI Taxonomy" id="1550736"/>
    <lineage>
        <taxon>Bacteria</taxon>
        <taxon>Pseudomonadati</taxon>
        <taxon>Pseudomonadota</taxon>
        <taxon>Betaproteobacteria</taxon>
        <taxon>Burkholderiales</taxon>
        <taxon>Comamonadaceae</taxon>
        <taxon>Corticibacter</taxon>
    </lineage>
</organism>
<reference evidence="2 3" key="1">
    <citation type="submission" date="2018-10" db="EMBL/GenBank/DDBJ databases">
        <title>Draft genome of Cortibacter populi DSM10536.</title>
        <authorList>
            <person name="Bernier A.-M."/>
            <person name="Bernard K."/>
        </authorList>
    </citation>
    <scope>NUCLEOTIDE SEQUENCE [LARGE SCALE GENOMIC DNA]</scope>
    <source>
        <strain evidence="2 3">DSM 105136</strain>
    </source>
</reference>
<dbReference type="AlphaFoldDB" id="A0A3M6QYU9"/>
<dbReference type="SUPFAM" id="SSF54975">
    <property type="entry name" value="Acylphosphatase/BLUF domain-like"/>
    <property type="match status" value="1"/>
</dbReference>
<dbReference type="EMBL" id="RDQO01000001">
    <property type="protein sequence ID" value="RMX07682.1"/>
    <property type="molecule type" value="Genomic_DNA"/>
</dbReference>
<dbReference type="GO" id="GO:0009882">
    <property type="term" value="F:blue light photoreceptor activity"/>
    <property type="evidence" value="ECO:0007669"/>
    <property type="project" value="InterPro"/>
</dbReference>
<dbReference type="Proteomes" id="UP000278006">
    <property type="component" value="Unassembled WGS sequence"/>
</dbReference>
<gene>
    <name evidence="2" type="ORF">D8I35_00625</name>
</gene>
<keyword evidence="3" id="KW-1185">Reference proteome</keyword>
<feature type="domain" description="BLUF" evidence="1">
    <location>
        <begin position="2"/>
        <end position="92"/>
    </location>
</feature>
<dbReference type="RefSeq" id="WP_122225803.1">
    <property type="nucleotide sequence ID" value="NZ_SGWR01000005.1"/>
</dbReference>
<evidence type="ECO:0000259" key="1">
    <source>
        <dbReference type="PROSITE" id="PS50925"/>
    </source>
</evidence>
<dbReference type="Pfam" id="PF04940">
    <property type="entry name" value="BLUF"/>
    <property type="match status" value="1"/>
</dbReference>
<dbReference type="InterPro" id="IPR007024">
    <property type="entry name" value="BLUF_domain"/>
</dbReference>
<evidence type="ECO:0000313" key="3">
    <source>
        <dbReference type="Proteomes" id="UP000278006"/>
    </source>
</evidence>
<sequence length="139" mass="15226">MLVQMIFASVAVEPDDAAVAKILTQGRSHNARQGITGVLCHGHGIYLQLMEGNRSAVNQIYAKVLQDPRHRDAELLYFAEIQERGFANWTLGHVRLEKLNASAVLKYAERLPLQLDALNGAAVRAMLLDLAATAAIAHK</sequence>
<evidence type="ECO:0000313" key="2">
    <source>
        <dbReference type="EMBL" id="RMX07682.1"/>
    </source>
</evidence>
<accession>A0A3M6QYU9</accession>
<dbReference type="InterPro" id="IPR036046">
    <property type="entry name" value="Acylphosphatase-like_dom_sf"/>
</dbReference>
<dbReference type="GO" id="GO:0071949">
    <property type="term" value="F:FAD binding"/>
    <property type="evidence" value="ECO:0007669"/>
    <property type="project" value="InterPro"/>
</dbReference>
<name>A0A3M6QYU9_9BURK</name>
<dbReference type="PROSITE" id="PS50925">
    <property type="entry name" value="BLUF"/>
    <property type="match status" value="1"/>
</dbReference>
<dbReference type="Gene3D" id="3.30.70.100">
    <property type="match status" value="1"/>
</dbReference>